<dbReference type="EMBL" id="VSSQ01015196">
    <property type="protein sequence ID" value="MPM55268.1"/>
    <property type="molecule type" value="Genomic_DNA"/>
</dbReference>
<comment type="caution">
    <text evidence="1">The sequence shown here is derived from an EMBL/GenBank/DDBJ whole genome shotgun (WGS) entry which is preliminary data.</text>
</comment>
<sequence>MHLGCLISDPSTPKDLKLMVVANDSIPMFDIDDKEVMQNVIDSVLKNFNTFRQAFVVKSPQNTAFTMAYQNRISEPRYQVQIFFTEEAAIEWLAGK</sequence>
<evidence type="ECO:0008006" key="2">
    <source>
        <dbReference type="Google" id="ProtNLM"/>
    </source>
</evidence>
<accession>A0A645AR67</accession>
<name>A0A645AR67_9ZZZZ</name>
<organism evidence="1">
    <name type="scientific">bioreactor metagenome</name>
    <dbReference type="NCBI Taxonomy" id="1076179"/>
    <lineage>
        <taxon>unclassified sequences</taxon>
        <taxon>metagenomes</taxon>
        <taxon>ecological metagenomes</taxon>
    </lineage>
</organism>
<evidence type="ECO:0000313" key="1">
    <source>
        <dbReference type="EMBL" id="MPM55268.1"/>
    </source>
</evidence>
<protein>
    <recommendedName>
        <fullName evidence="2">DUF4180 domain-containing protein</fullName>
    </recommendedName>
</protein>
<proteinExistence type="predicted"/>
<dbReference type="AlphaFoldDB" id="A0A645AR67"/>
<gene>
    <name evidence="1" type="ORF">SDC9_102062</name>
</gene>
<reference evidence="1" key="1">
    <citation type="submission" date="2019-08" db="EMBL/GenBank/DDBJ databases">
        <authorList>
            <person name="Kucharzyk K."/>
            <person name="Murdoch R.W."/>
            <person name="Higgins S."/>
            <person name="Loffler F."/>
        </authorList>
    </citation>
    <scope>NUCLEOTIDE SEQUENCE</scope>
</reference>